<keyword evidence="2" id="KW-0732">Signal</keyword>
<feature type="domain" description="Rhamnogalacturonan I lyase beta-sheet" evidence="3">
    <location>
        <begin position="27"/>
        <end position="115"/>
    </location>
</feature>
<protein>
    <submittedName>
        <fullName evidence="5">Uncharacterized protein</fullName>
    </submittedName>
</protein>
<gene>
    <name evidence="5" type="ORF">H072_9100</name>
</gene>
<dbReference type="PANTHER" id="PTHR43118">
    <property type="entry name" value="RHAMNOGALACTURONAN LYASE (EUROFUNG)"/>
    <property type="match status" value="1"/>
</dbReference>
<evidence type="ECO:0000256" key="1">
    <source>
        <dbReference type="SAM" id="MobiDB-lite"/>
    </source>
</evidence>
<evidence type="ECO:0000259" key="3">
    <source>
        <dbReference type="Pfam" id="PF18370"/>
    </source>
</evidence>
<dbReference type="InterPro" id="IPR013783">
    <property type="entry name" value="Ig-like_fold"/>
</dbReference>
<evidence type="ECO:0000256" key="2">
    <source>
        <dbReference type="SAM" id="SignalP"/>
    </source>
</evidence>
<dbReference type="EMBL" id="AQGS01000677">
    <property type="protein sequence ID" value="EPS37245.1"/>
    <property type="molecule type" value="Genomic_DNA"/>
</dbReference>
<evidence type="ECO:0000259" key="4">
    <source>
        <dbReference type="Pfam" id="PF21348"/>
    </source>
</evidence>
<feature type="chain" id="PRO_5004547461" evidence="2">
    <location>
        <begin position="25"/>
        <end position="680"/>
    </location>
</feature>
<dbReference type="Pfam" id="PF21348">
    <property type="entry name" value="RGL11_C"/>
    <property type="match status" value="1"/>
</dbReference>
<dbReference type="Proteomes" id="UP000015100">
    <property type="component" value="Unassembled WGS sequence"/>
</dbReference>
<feature type="compositionally biased region" description="Low complexity" evidence="1">
    <location>
        <begin position="602"/>
        <end position="639"/>
    </location>
</feature>
<feature type="signal peptide" evidence="2">
    <location>
        <begin position="1"/>
        <end position="24"/>
    </location>
</feature>
<sequence length="680" mass="74781">MLLFKGHATTLLVFLLLLFTYVSAQRPMERLGRGVVAVRQNSVSVLISWRLLGLDPSGISFNVYRASGSSAAVKLTPTPLTKGTNYVDSTATLTVANTYHVRPVINGVEQAASAGFTLPANNAYEPVVRIPLRNGGPIKYVWVGDLDGDGEYDFVIDRQTSPQVIEAYTSKGVFLWDVNMGPNSVNQDNISPGSSTINVGHWDGVTVYDFDSDGRAEVAIRISNGVRFGNGATFSNSNNNNQYIAILDGRTGALRATQQIPTNYISDGPMGARFGVGYLDGVTPHLISYLKNRKADGSFNLMMCAWTFNGNAIARKWTWLRGNQDAPDGHNSRSIDVDGDGKDEVIEIGFALNGDGSLRYLLGPSGINRGDRYHIAKMDPSREGLQGYGVQQDNPSFLTEYYYDARDGKMLWKHYGTAVSDVGRGSAADIDPRYDGMEVWSFSGLYNAKSNVLTEPNTGLRPWPHLNLFWDGDALCELYNDGKIEKWDWLNPKATGSLPRIDQIWSYGGQSYSSPNPQFVGDILGDWREEVIVTNADYNQLLIFTTDIPSDIRLYTLAHNPAYRNAMTFKGYMQSHHVDYFLGNGMSTPPTPNIRYAGNAPTTSSTTTITTSKTTTSSTTTSRTTTTKTTTATQSGSGSPLYATTTTANVYKSSIKFVNTRSCFRRLRCYYSSNYSASHE</sequence>
<dbReference type="InterPro" id="IPR041624">
    <property type="entry name" value="RGI_lyase"/>
</dbReference>
<comment type="caution">
    <text evidence="5">The sequence shown here is derived from an EMBL/GenBank/DDBJ whole genome shotgun (WGS) entry which is preliminary data.</text>
</comment>
<keyword evidence="6" id="KW-1185">Reference proteome</keyword>
<organism evidence="5 6">
    <name type="scientific">Dactylellina haptotyla (strain CBS 200.50)</name>
    <name type="common">Nematode-trapping fungus</name>
    <name type="synonym">Monacrosporium haptotylum</name>
    <dbReference type="NCBI Taxonomy" id="1284197"/>
    <lineage>
        <taxon>Eukaryota</taxon>
        <taxon>Fungi</taxon>
        <taxon>Dikarya</taxon>
        <taxon>Ascomycota</taxon>
        <taxon>Pezizomycotina</taxon>
        <taxon>Orbiliomycetes</taxon>
        <taxon>Orbiliales</taxon>
        <taxon>Orbiliaceae</taxon>
        <taxon>Dactylellina</taxon>
    </lineage>
</organism>
<dbReference type="PANTHER" id="PTHR43118:SF1">
    <property type="entry name" value="RHAMNOGALACTURONAN LYASE (EUROFUNG)"/>
    <property type="match status" value="1"/>
</dbReference>
<evidence type="ECO:0000313" key="5">
    <source>
        <dbReference type="EMBL" id="EPS37245.1"/>
    </source>
</evidence>
<feature type="region of interest" description="Disordered" evidence="1">
    <location>
        <begin position="598"/>
        <end position="639"/>
    </location>
</feature>
<evidence type="ECO:0000313" key="6">
    <source>
        <dbReference type="Proteomes" id="UP000015100"/>
    </source>
</evidence>
<dbReference type="OMA" id="TRRWTFD"/>
<reference evidence="5 6" key="1">
    <citation type="journal article" date="2013" name="PLoS Genet.">
        <title>Genomic mechanisms accounting for the adaptation to parasitism in nematode-trapping fungi.</title>
        <authorList>
            <person name="Meerupati T."/>
            <person name="Andersson K.M."/>
            <person name="Friman E."/>
            <person name="Kumar D."/>
            <person name="Tunlid A."/>
            <person name="Ahren D."/>
        </authorList>
    </citation>
    <scope>NUCLEOTIDE SEQUENCE [LARGE SCALE GENOMIC DNA]</scope>
    <source>
        <strain evidence="5 6">CBS 200.50</strain>
    </source>
</reference>
<name>S8A2K6_DACHA</name>
<proteinExistence type="predicted"/>
<dbReference type="OrthoDB" id="3665757at2759"/>
<dbReference type="Gene3D" id="2.60.40.10">
    <property type="entry name" value="Immunoglobulins"/>
    <property type="match status" value="1"/>
</dbReference>
<dbReference type="SUPFAM" id="SSF69318">
    <property type="entry name" value="Integrin alpha N-terminal domain"/>
    <property type="match status" value="1"/>
</dbReference>
<dbReference type="InterPro" id="IPR034641">
    <property type="entry name" value="RGL11"/>
</dbReference>
<feature type="domain" description="Rhamnogalacturonan lyase family 11 C-terminal" evidence="4">
    <location>
        <begin position="143"/>
        <end position="592"/>
    </location>
</feature>
<dbReference type="HOGENOM" id="CLU_002616_2_0_1"/>
<dbReference type="InterPro" id="IPR028994">
    <property type="entry name" value="Integrin_alpha_N"/>
</dbReference>
<reference evidence="6" key="2">
    <citation type="submission" date="2013-04" db="EMBL/GenBank/DDBJ databases">
        <title>Genomic mechanisms accounting for the adaptation to parasitism in nematode-trapping fungi.</title>
        <authorList>
            <person name="Ahren D.G."/>
        </authorList>
    </citation>
    <scope>NUCLEOTIDE SEQUENCE [LARGE SCALE GENOMIC DNA]</scope>
    <source>
        <strain evidence="6">CBS 200.50</strain>
    </source>
</reference>
<dbReference type="eggNOG" id="ENOG502QPW3">
    <property type="taxonomic scope" value="Eukaryota"/>
</dbReference>
<dbReference type="AlphaFoldDB" id="S8A2K6"/>
<accession>S8A2K6</accession>
<dbReference type="InterPro" id="IPR049366">
    <property type="entry name" value="RGL11_C"/>
</dbReference>
<dbReference type="Pfam" id="PF18370">
    <property type="entry name" value="RGI_lyase"/>
    <property type="match status" value="1"/>
</dbReference>
<dbReference type="STRING" id="1284197.S8A2K6"/>